<comment type="similarity">
    <text evidence="1">Belongs to the 4-hydroxybenzoyl-CoA thioesterase family.</text>
</comment>
<reference evidence="3 4" key="1">
    <citation type="submission" date="2023-04" db="EMBL/GenBank/DDBJ databases">
        <title>Jannaschia ovalis sp. nov., a marine bacterium isolated from sea tidal flat.</title>
        <authorList>
            <person name="Kwon D.Y."/>
            <person name="Kim J.-J."/>
        </authorList>
    </citation>
    <scope>NUCLEOTIDE SEQUENCE [LARGE SCALE GENOMIC DNA]</scope>
    <source>
        <strain evidence="3 4">GRR-S6-38</strain>
    </source>
</reference>
<dbReference type="EMBL" id="CP122537">
    <property type="protein sequence ID" value="WGH78296.1"/>
    <property type="molecule type" value="Genomic_DNA"/>
</dbReference>
<evidence type="ECO:0000313" key="4">
    <source>
        <dbReference type="Proteomes" id="UP001243420"/>
    </source>
</evidence>
<dbReference type="RefSeq" id="WP_279965047.1">
    <property type="nucleotide sequence ID" value="NZ_CP122537.1"/>
</dbReference>
<keyword evidence="2 3" id="KW-0378">Hydrolase</keyword>
<dbReference type="Gene3D" id="3.10.129.10">
    <property type="entry name" value="Hotdog Thioesterase"/>
    <property type="match status" value="1"/>
</dbReference>
<accession>A0ABY8LAC8</accession>
<dbReference type="PANTHER" id="PTHR31793">
    <property type="entry name" value="4-HYDROXYBENZOYL-COA THIOESTERASE FAMILY MEMBER"/>
    <property type="match status" value="1"/>
</dbReference>
<name>A0ABY8LAC8_9RHOB</name>
<evidence type="ECO:0000256" key="2">
    <source>
        <dbReference type="ARBA" id="ARBA00022801"/>
    </source>
</evidence>
<dbReference type="Proteomes" id="UP001243420">
    <property type="component" value="Chromosome"/>
</dbReference>
<sequence length="161" mass="17971">MSDPPFLTPLTGEALRAAGVPAPFAFGQADRVRFRELDVLDHVNNAAYLTWFESFRIAYMRAYGISSGPQAGERPVLVLKSVGVDYHAPLYLDDVYVVAGRTRAFRNTSWTMEYGVFRDGAHCASGHAVIVLVEPDFVTRKRLPAHYIEAFRDRDGAEFEG</sequence>
<gene>
    <name evidence="3" type="ORF">P8627_14890</name>
</gene>
<dbReference type="GO" id="GO:0016787">
    <property type="term" value="F:hydrolase activity"/>
    <property type="evidence" value="ECO:0007669"/>
    <property type="project" value="UniProtKB-KW"/>
</dbReference>
<protein>
    <submittedName>
        <fullName evidence="3">Thioesterase family protein</fullName>
        <ecNumber evidence="3">3.1.2.-</ecNumber>
    </submittedName>
</protein>
<dbReference type="InterPro" id="IPR050563">
    <property type="entry name" value="4-hydroxybenzoyl-CoA_TE"/>
</dbReference>
<keyword evidence="4" id="KW-1185">Reference proteome</keyword>
<organism evidence="3 4">
    <name type="scientific">Jannaschia ovalis</name>
    <dbReference type="NCBI Taxonomy" id="3038773"/>
    <lineage>
        <taxon>Bacteria</taxon>
        <taxon>Pseudomonadati</taxon>
        <taxon>Pseudomonadota</taxon>
        <taxon>Alphaproteobacteria</taxon>
        <taxon>Rhodobacterales</taxon>
        <taxon>Roseobacteraceae</taxon>
        <taxon>Jannaschia</taxon>
    </lineage>
</organism>
<evidence type="ECO:0000313" key="3">
    <source>
        <dbReference type="EMBL" id="WGH78296.1"/>
    </source>
</evidence>
<dbReference type="SUPFAM" id="SSF54637">
    <property type="entry name" value="Thioesterase/thiol ester dehydrase-isomerase"/>
    <property type="match status" value="1"/>
</dbReference>
<dbReference type="PANTHER" id="PTHR31793:SF27">
    <property type="entry name" value="NOVEL THIOESTERASE SUPERFAMILY DOMAIN AND SAPOSIN A-TYPE DOMAIN CONTAINING PROTEIN (0610012H03RIK)"/>
    <property type="match status" value="1"/>
</dbReference>
<proteinExistence type="inferred from homology"/>
<dbReference type="EC" id="3.1.2.-" evidence="3"/>
<dbReference type="Pfam" id="PF13279">
    <property type="entry name" value="4HBT_2"/>
    <property type="match status" value="1"/>
</dbReference>
<dbReference type="InterPro" id="IPR029069">
    <property type="entry name" value="HotDog_dom_sf"/>
</dbReference>
<dbReference type="CDD" id="cd00586">
    <property type="entry name" value="4HBT"/>
    <property type="match status" value="1"/>
</dbReference>
<evidence type="ECO:0000256" key="1">
    <source>
        <dbReference type="ARBA" id="ARBA00005953"/>
    </source>
</evidence>